<protein>
    <submittedName>
        <fullName evidence="2">Uncharacterized protein</fullName>
    </submittedName>
</protein>
<name>A0A8E2ANT8_9APHY</name>
<keyword evidence="3" id="KW-1185">Reference proteome</keyword>
<dbReference type="EMBL" id="KV722586">
    <property type="protein sequence ID" value="OCH85397.1"/>
    <property type="molecule type" value="Genomic_DNA"/>
</dbReference>
<dbReference type="AlphaFoldDB" id="A0A8E2ANT8"/>
<organism evidence="2 3">
    <name type="scientific">Obba rivulosa</name>
    <dbReference type="NCBI Taxonomy" id="1052685"/>
    <lineage>
        <taxon>Eukaryota</taxon>
        <taxon>Fungi</taxon>
        <taxon>Dikarya</taxon>
        <taxon>Basidiomycota</taxon>
        <taxon>Agaricomycotina</taxon>
        <taxon>Agaricomycetes</taxon>
        <taxon>Polyporales</taxon>
        <taxon>Gelatoporiaceae</taxon>
        <taxon>Obba</taxon>
    </lineage>
</organism>
<gene>
    <name evidence="2" type="ORF">OBBRIDRAFT_314359</name>
</gene>
<feature type="region of interest" description="Disordered" evidence="1">
    <location>
        <begin position="1"/>
        <end position="34"/>
    </location>
</feature>
<evidence type="ECO:0000256" key="1">
    <source>
        <dbReference type="SAM" id="MobiDB-lite"/>
    </source>
</evidence>
<reference evidence="2 3" key="1">
    <citation type="submission" date="2016-07" db="EMBL/GenBank/DDBJ databases">
        <title>Draft genome of the white-rot fungus Obba rivulosa 3A-2.</title>
        <authorList>
            <consortium name="DOE Joint Genome Institute"/>
            <person name="Miettinen O."/>
            <person name="Riley R."/>
            <person name="Acob R."/>
            <person name="Barry K."/>
            <person name="Cullen D."/>
            <person name="De Vries R."/>
            <person name="Hainaut M."/>
            <person name="Hatakka A."/>
            <person name="Henrissat B."/>
            <person name="Hilden K."/>
            <person name="Kuo R."/>
            <person name="Labutti K."/>
            <person name="Lipzen A."/>
            <person name="Makela M.R."/>
            <person name="Sandor L."/>
            <person name="Spatafora J.W."/>
            <person name="Grigoriev I.V."/>
            <person name="Hibbett D.S."/>
        </authorList>
    </citation>
    <scope>NUCLEOTIDE SEQUENCE [LARGE SCALE GENOMIC DNA]</scope>
    <source>
        <strain evidence="2 3">3A-2</strain>
    </source>
</reference>
<accession>A0A8E2ANT8</accession>
<dbReference type="Proteomes" id="UP000250043">
    <property type="component" value="Unassembled WGS sequence"/>
</dbReference>
<proteinExistence type="predicted"/>
<evidence type="ECO:0000313" key="3">
    <source>
        <dbReference type="Proteomes" id="UP000250043"/>
    </source>
</evidence>
<evidence type="ECO:0000313" key="2">
    <source>
        <dbReference type="EMBL" id="OCH85397.1"/>
    </source>
</evidence>
<sequence length="177" mass="19954">MSNSANPTSQPSSTPGQASAINDQASPCESSRGVNTQAAQIRQRTYFYYGYCSCASHVRDVAVQTLKLHPESLAPDAEYTLLRFLRYRCNLDRYPWQLEPAVYDAGEEAITVLVLLSPRVGTSPPPQCPVIDRKLKDFCEPRFGPARWWTRSYTTHPQGKIDEPLSEIVPEEYHMSD</sequence>